<feature type="chain" id="PRO_5045623980" evidence="1">
    <location>
        <begin position="30"/>
        <end position="406"/>
    </location>
</feature>
<dbReference type="Proteomes" id="UP001325680">
    <property type="component" value="Chromosome"/>
</dbReference>
<proteinExistence type="predicted"/>
<dbReference type="Pfam" id="PF16323">
    <property type="entry name" value="DUF4959"/>
    <property type="match status" value="1"/>
</dbReference>
<dbReference type="InterPro" id="IPR036116">
    <property type="entry name" value="FN3_sf"/>
</dbReference>
<dbReference type="Gene3D" id="2.60.120.260">
    <property type="entry name" value="Galactose-binding domain-like"/>
    <property type="match status" value="1"/>
</dbReference>
<dbReference type="RefSeq" id="WP_114790791.1">
    <property type="nucleotide sequence ID" value="NZ_CP139960.1"/>
</dbReference>
<dbReference type="InterPro" id="IPR032527">
    <property type="entry name" value="DUF4959"/>
</dbReference>
<name>A0ABZ0W698_9BACT</name>
<organism evidence="5 6">
    <name type="scientific">Niabella yanshanensis</name>
    <dbReference type="NCBI Taxonomy" id="577386"/>
    <lineage>
        <taxon>Bacteria</taxon>
        <taxon>Pseudomonadati</taxon>
        <taxon>Bacteroidota</taxon>
        <taxon>Chitinophagia</taxon>
        <taxon>Chitinophagales</taxon>
        <taxon>Chitinophagaceae</taxon>
        <taxon>Niabella</taxon>
    </lineage>
</organism>
<feature type="domain" description="DUF4959" evidence="2">
    <location>
        <begin position="24"/>
        <end position="129"/>
    </location>
</feature>
<dbReference type="Pfam" id="PF17166">
    <property type="entry name" value="DUF5126"/>
    <property type="match status" value="1"/>
</dbReference>
<dbReference type="InterPro" id="IPR033431">
    <property type="entry name" value="DUF5126"/>
</dbReference>
<accession>A0ABZ0W698</accession>
<evidence type="ECO:0000259" key="4">
    <source>
        <dbReference type="Pfam" id="PF17166"/>
    </source>
</evidence>
<evidence type="ECO:0000256" key="1">
    <source>
        <dbReference type="SAM" id="SignalP"/>
    </source>
</evidence>
<dbReference type="SUPFAM" id="SSF49265">
    <property type="entry name" value="Fibronectin type III"/>
    <property type="match status" value="1"/>
</dbReference>
<keyword evidence="6" id="KW-1185">Reference proteome</keyword>
<evidence type="ECO:0000313" key="6">
    <source>
        <dbReference type="Proteomes" id="UP001325680"/>
    </source>
</evidence>
<feature type="domain" description="DUF5000" evidence="3">
    <location>
        <begin position="264"/>
        <end position="403"/>
    </location>
</feature>
<dbReference type="EMBL" id="CP139960">
    <property type="protein sequence ID" value="WQD38037.1"/>
    <property type="molecule type" value="Genomic_DNA"/>
</dbReference>
<dbReference type="InterPro" id="IPR032164">
    <property type="entry name" value="DUF5000"/>
</dbReference>
<feature type="signal peptide" evidence="1">
    <location>
        <begin position="1"/>
        <end position="29"/>
    </location>
</feature>
<sequence>MKNKIFTLNLLVLFTATLLFGISACQKNASNNNPVSTDGTKPDPVTNIRVENSNGSAHIIYTLPKNPNLLYVLAEYKIDENKPRQTKSSYYTDTIKVDGFAESKEYEITLYTVSRAEVKSDPIKVKVNPLTPKFQVVNSQLELTPDFGGVNISGANAFKAPLSMHVVFFNSETNKFEEKDPVNISTQNINFSVRGFDSKPTQFGIYTTDKFGNKSDTLFKTLTPLFETMLDYKKFYKYSLASDAPIGWGGELHYFWDGRTGEPGWHTDIAPVSQGTWGLGVKAKLSRFKLYLRLSAAWGYQNPKVFTIWGTDKTNPVDIALPNASILGQTIGDWTSMGTYTYPNPPSGLPANQANSQDMQYMADGVDFNVPLDAIPTRFIRFVVNQTWGGISYTNAQEITLYGSPQ</sequence>
<evidence type="ECO:0000259" key="3">
    <source>
        <dbReference type="Pfam" id="PF16391"/>
    </source>
</evidence>
<dbReference type="PROSITE" id="PS51257">
    <property type="entry name" value="PROKAR_LIPOPROTEIN"/>
    <property type="match status" value="1"/>
</dbReference>
<evidence type="ECO:0000259" key="2">
    <source>
        <dbReference type="Pfam" id="PF16323"/>
    </source>
</evidence>
<reference evidence="5 6" key="1">
    <citation type="submission" date="2023-12" db="EMBL/GenBank/DDBJ databases">
        <title>Genome sequencing and assembly of bacterial species from a model synthetic community.</title>
        <authorList>
            <person name="Hogle S.L."/>
        </authorList>
    </citation>
    <scope>NUCLEOTIDE SEQUENCE [LARGE SCALE GENOMIC DNA]</scope>
    <source>
        <strain evidence="5 6">HAMBI_3031</strain>
    </source>
</reference>
<evidence type="ECO:0000313" key="5">
    <source>
        <dbReference type="EMBL" id="WQD38037.1"/>
    </source>
</evidence>
<feature type="domain" description="DUF5126" evidence="4">
    <location>
        <begin position="130"/>
        <end position="231"/>
    </location>
</feature>
<gene>
    <name evidence="5" type="ORF">U0035_20430</name>
</gene>
<dbReference type="Pfam" id="PF16391">
    <property type="entry name" value="DUF5000"/>
    <property type="match status" value="1"/>
</dbReference>
<keyword evidence="1" id="KW-0732">Signal</keyword>
<protein>
    <submittedName>
        <fullName evidence="5">DUF4959 domain-containing protein</fullName>
    </submittedName>
</protein>